<proteinExistence type="predicted"/>
<dbReference type="InterPro" id="IPR000873">
    <property type="entry name" value="AMP-dep_synth/lig_dom"/>
</dbReference>
<dbReference type="PROSITE" id="PS00061">
    <property type="entry name" value="ADH_SHORT"/>
    <property type="match status" value="1"/>
</dbReference>
<feature type="domain" description="Carrier" evidence="7">
    <location>
        <begin position="525"/>
        <end position="600"/>
    </location>
</feature>
<dbReference type="Gene3D" id="3.40.50.12780">
    <property type="entry name" value="N-terminal domain of ligase-like"/>
    <property type="match status" value="1"/>
</dbReference>
<dbReference type="PRINTS" id="PR00080">
    <property type="entry name" value="SDRFAMILY"/>
</dbReference>
<dbReference type="InterPro" id="IPR057326">
    <property type="entry name" value="KR_dom"/>
</dbReference>
<dbReference type="GO" id="GO:0006629">
    <property type="term" value="P:lipid metabolic process"/>
    <property type="evidence" value="ECO:0007669"/>
    <property type="project" value="UniProtKB-ARBA"/>
</dbReference>
<evidence type="ECO:0000256" key="1">
    <source>
        <dbReference type="ARBA" id="ARBA00012873"/>
    </source>
</evidence>
<protein>
    <recommendedName>
        <fullName evidence="2">Fatty acid synthase</fullName>
        <ecNumber evidence="1">2.3.1.85</ecNumber>
    </recommendedName>
</protein>
<dbReference type="PROSITE" id="PS00455">
    <property type="entry name" value="AMP_BINDING"/>
    <property type="match status" value="1"/>
</dbReference>
<dbReference type="EC" id="2.3.1.85" evidence="1"/>
<reference evidence="8" key="1">
    <citation type="submission" date="2015-07" db="EMBL/GenBank/DDBJ databases">
        <title>MeaNS - Measles Nucleotide Surveillance Program.</title>
        <authorList>
            <person name="Tran T."/>
            <person name="Druce J."/>
        </authorList>
    </citation>
    <scope>NUCLEOTIDE SEQUENCE</scope>
    <source>
        <strain evidence="8">UCB-OBI-ISO-001</strain>
        <tissue evidence="8">Gonad</tissue>
    </source>
</reference>
<dbReference type="SUPFAM" id="SSF56801">
    <property type="entry name" value="Acetyl-CoA synthetase-like"/>
    <property type="match status" value="1"/>
</dbReference>
<dbReference type="Pfam" id="PF07993">
    <property type="entry name" value="NAD_binding_4"/>
    <property type="match status" value="1"/>
</dbReference>
<evidence type="ECO:0000259" key="7">
    <source>
        <dbReference type="PROSITE" id="PS50075"/>
    </source>
</evidence>
<dbReference type="OrthoDB" id="416786at2759"/>
<keyword evidence="4" id="KW-0597">Phosphoprotein</keyword>
<dbReference type="InterPro" id="IPR020904">
    <property type="entry name" value="Sc_DH/Rdtase_CS"/>
</dbReference>
<dbReference type="Pfam" id="PF00106">
    <property type="entry name" value="adh_short"/>
    <property type="match status" value="1"/>
</dbReference>
<dbReference type="InterPro" id="IPR036736">
    <property type="entry name" value="ACP-like_sf"/>
</dbReference>
<evidence type="ECO:0000313" key="8">
    <source>
        <dbReference type="EMBL" id="KOF97810.1"/>
    </source>
</evidence>
<evidence type="ECO:0000256" key="4">
    <source>
        <dbReference type="ARBA" id="ARBA00022553"/>
    </source>
</evidence>
<evidence type="ECO:0000256" key="2">
    <source>
        <dbReference type="ARBA" id="ARBA00018769"/>
    </source>
</evidence>
<evidence type="ECO:0000256" key="3">
    <source>
        <dbReference type="ARBA" id="ARBA00022450"/>
    </source>
</evidence>
<dbReference type="InterPro" id="IPR020806">
    <property type="entry name" value="PKS_PP-bd"/>
</dbReference>
<dbReference type="CDD" id="cd05930">
    <property type="entry name" value="A_NRPS"/>
    <property type="match status" value="1"/>
</dbReference>
<accession>A0A0L8I9W3</accession>
<dbReference type="Pfam" id="PF00501">
    <property type="entry name" value="AMP-binding"/>
    <property type="match status" value="1"/>
</dbReference>
<sequence>MASQFEQPLLHELFREQVKRTPYNIAVHGIKGETITFQELDQCTDVLANILQNKGVVPNSSVAIYLEKSLEFTVSYLAILKAGGAYLPLDISYPEHLIKSIIEEAEPKCALSTRQLRSRLPEDADVIIVNINEFIQLKDSKPLKPISMDWNNLAYVAYSSGTTGKPKGIKCPHRGAVLSYTWRHKEFPYKPDDKEACNVFFIWEMLRPLLKGIPMYIIPDNVIYDPIQLCKFLKNNQITRMLFTPSLLEVTLNTINLKHLQDCFSTVRIIIFCGEVVTTPFFKRCIASLPHIQFVNLYSISECHDVACVDLTQCYTHDKAAFESRKFSPVGKHLPNVKIAIMNENLEHQPVGVSGEIYIGGPSLASGYLKMPKLNAERFIKTKLSPSNQPIQLYRTGDWGYMLSNGDLEICGRCDSMVKIRGYSVEVQAVEASLMSLSSVNNCVVLVKGNEGEDKFLIAYVVTNGEVTRKEVRNQLKKKLPFYMIPSYILFLESIPVVPASGKLDKKALPEYNRQLLDTSDLSGIPTTDTEKKLAKIWMTVLQLSTIDIEESFFDLGGHSLLAATLLNDLKEEFKVELTVKDLFLFPTVKQQAQLIEGRLNLSPSIDGDEQMYTQPNLLEEVERHDPGFVNIDMSLRAFWRSFHVGNRWHKGRIFVTGATGFLGAFLIQELLLNTKTFIYCLVREQPNMDSTKRLMDSLKKFGVLPKEASKATEKQKNVANLMKSRLATVKGDVAIANMGMNMDDYLHMCTEIDFIIHAAALVNLAYPYNALERPNVQGTHNIIVFAFTGKVKPLHYISTDAVFPHGLQQCSEDSDITIYHKQLTEGYSQTKWVAEQLVQKAKKRGLPVVIYRLGNLAGDRDNVCWNPQDFTLLMLQSATKFQIAPDIDWRMEMTPVDFTANIIVRITQNLSLAVGKVLHIINTRPVKSSWVFEWMNSHGYSVRTVPFEDWRDRMKLESTMSNENKKLWGLVENYAINAQFFSTLSTFRNCNLLEILEKLGLTYPDIDSALLKLYFDKLCRQGIFQRLSRMSAVNTNIHGKVVIITGASSGIGCAIAEAFVKAGANVAMAARREDKLQELCKKFSEDAQGHVIAVKTDVTNKQQVKELVQHTECSLGPVDILVNCAGVMYYTLMRNLKEEEWERMIDINCKGVTNCIGAVLDGMIKKKSGHIVNISSDAGRRGFAGLAVYSGSKFFVEGLSQALRQEVASLGIRVTCLQPGDVKTELLNHTTDQEAKNLYDGSSNTKILEPDDVAQACIYATSQPAYVAVNEILIEPREAPI</sequence>
<dbReference type="CDD" id="cd05235">
    <property type="entry name" value="SDR_e1"/>
    <property type="match status" value="1"/>
</dbReference>
<dbReference type="InterPro" id="IPR002347">
    <property type="entry name" value="SDR_fam"/>
</dbReference>
<dbReference type="FunFam" id="1.10.1200.10:FF:000005">
    <property type="entry name" value="Nonribosomal peptide synthetase 1"/>
    <property type="match status" value="1"/>
</dbReference>
<dbReference type="PRINTS" id="PR00081">
    <property type="entry name" value="GDHRDH"/>
</dbReference>
<organism evidence="8">
    <name type="scientific">Octopus bimaculoides</name>
    <name type="common">California two-spotted octopus</name>
    <dbReference type="NCBI Taxonomy" id="37653"/>
    <lineage>
        <taxon>Eukaryota</taxon>
        <taxon>Metazoa</taxon>
        <taxon>Spiralia</taxon>
        <taxon>Lophotrochozoa</taxon>
        <taxon>Mollusca</taxon>
        <taxon>Cephalopoda</taxon>
        <taxon>Coleoidea</taxon>
        <taxon>Octopodiformes</taxon>
        <taxon>Octopoda</taxon>
        <taxon>Incirrata</taxon>
        <taxon>Octopodidae</taxon>
        <taxon>Octopus</taxon>
    </lineage>
</organism>
<dbReference type="OMA" id="ENDKFTM"/>
<dbReference type="SMART" id="SM00822">
    <property type="entry name" value="PKS_KR"/>
    <property type="match status" value="1"/>
</dbReference>
<dbReference type="InterPro" id="IPR025110">
    <property type="entry name" value="AMP-bd_C"/>
</dbReference>
<dbReference type="Gene3D" id="1.10.1200.10">
    <property type="entry name" value="ACP-like"/>
    <property type="match status" value="1"/>
</dbReference>
<dbReference type="Gene3D" id="3.40.50.720">
    <property type="entry name" value="NAD(P)-binding Rossmann-like Domain"/>
    <property type="match status" value="2"/>
</dbReference>
<dbReference type="InterPro" id="IPR009081">
    <property type="entry name" value="PP-bd_ACP"/>
</dbReference>
<dbReference type="FunFam" id="3.40.50.720:FF:000047">
    <property type="entry name" value="NADP-dependent L-serine/L-allo-threonine dehydrogenase"/>
    <property type="match status" value="1"/>
</dbReference>
<name>A0A0L8I9W3_OCTBM</name>
<keyword evidence="5" id="KW-0560">Oxidoreductase</keyword>
<evidence type="ECO:0000256" key="5">
    <source>
        <dbReference type="ARBA" id="ARBA00023002"/>
    </source>
</evidence>
<comment type="catalytic activity">
    <reaction evidence="6">
        <text>acetyl-CoA + n malonyl-CoA + 2n NADPH + 2n H(+) = a long-chain fatty acid + (n+1) CoA + n CO2 + 2n NADP(+).</text>
        <dbReference type="EC" id="2.3.1.85"/>
    </reaction>
</comment>
<dbReference type="SUPFAM" id="SSF47336">
    <property type="entry name" value="ACP-like"/>
    <property type="match status" value="1"/>
</dbReference>
<dbReference type="SUPFAM" id="SSF51735">
    <property type="entry name" value="NAD(P)-binding Rossmann-fold domains"/>
    <property type="match status" value="2"/>
</dbReference>
<dbReference type="EMBL" id="KQ416257">
    <property type="protein sequence ID" value="KOF97810.1"/>
    <property type="molecule type" value="Genomic_DNA"/>
</dbReference>
<dbReference type="InterPro" id="IPR006162">
    <property type="entry name" value="Ppantetheine_attach_site"/>
</dbReference>
<dbReference type="SMART" id="SM00823">
    <property type="entry name" value="PKS_PP"/>
    <property type="match status" value="1"/>
</dbReference>
<dbReference type="Gene3D" id="3.30.300.30">
    <property type="match status" value="1"/>
</dbReference>
<dbReference type="NCBIfam" id="TIGR01746">
    <property type="entry name" value="Thioester-redct"/>
    <property type="match status" value="1"/>
</dbReference>
<dbReference type="STRING" id="37653.A0A0L8I9W3"/>
<dbReference type="InterPro" id="IPR010080">
    <property type="entry name" value="Thioester_reductase-like_dom"/>
</dbReference>
<dbReference type="PROSITE" id="PS00012">
    <property type="entry name" value="PHOSPHOPANTETHEINE"/>
    <property type="match status" value="1"/>
</dbReference>
<evidence type="ECO:0000256" key="6">
    <source>
        <dbReference type="ARBA" id="ARBA00044883"/>
    </source>
</evidence>
<dbReference type="GO" id="GO:0004312">
    <property type="term" value="F:fatty acid synthase activity"/>
    <property type="evidence" value="ECO:0007669"/>
    <property type="project" value="UniProtKB-EC"/>
</dbReference>
<dbReference type="GO" id="GO:0031177">
    <property type="term" value="F:phosphopantetheine binding"/>
    <property type="evidence" value="ECO:0007669"/>
    <property type="project" value="InterPro"/>
</dbReference>
<dbReference type="PANTHER" id="PTHR44845">
    <property type="entry name" value="CARRIER DOMAIN-CONTAINING PROTEIN"/>
    <property type="match status" value="1"/>
</dbReference>
<dbReference type="Pfam" id="PF13193">
    <property type="entry name" value="AMP-binding_C"/>
    <property type="match status" value="1"/>
</dbReference>
<keyword evidence="3" id="KW-0596">Phosphopantetheine</keyword>
<gene>
    <name evidence="8" type="ORF">OCBIM_22028383mg</name>
</gene>
<dbReference type="InterPro" id="IPR013120">
    <property type="entry name" value="FAR_NAD-bd"/>
</dbReference>
<dbReference type="InterPro" id="IPR036291">
    <property type="entry name" value="NAD(P)-bd_dom_sf"/>
</dbReference>
<dbReference type="PANTHER" id="PTHR44845:SF6">
    <property type="entry name" value="BETA-ALANINE-ACTIVATING ENZYME"/>
    <property type="match status" value="1"/>
</dbReference>
<dbReference type="InterPro" id="IPR045851">
    <property type="entry name" value="AMP-bd_C_sf"/>
</dbReference>
<dbReference type="GO" id="GO:0016616">
    <property type="term" value="F:oxidoreductase activity, acting on the CH-OH group of donors, NAD or NADP as acceptor"/>
    <property type="evidence" value="ECO:0007669"/>
    <property type="project" value="UniProtKB-ARBA"/>
</dbReference>
<dbReference type="PROSITE" id="PS50075">
    <property type="entry name" value="CARRIER"/>
    <property type="match status" value="1"/>
</dbReference>
<dbReference type="KEGG" id="obi:106880554"/>
<dbReference type="InterPro" id="IPR020845">
    <property type="entry name" value="AMP-binding_CS"/>
</dbReference>
<dbReference type="InterPro" id="IPR042099">
    <property type="entry name" value="ANL_N_sf"/>
</dbReference>
<dbReference type="CDD" id="cd05233">
    <property type="entry name" value="SDR_c"/>
    <property type="match status" value="1"/>
</dbReference>
<dbReference type="Pfam" id="PF00550">
    <property type="entry name" value="PP-binding"/>
    <property type="match status" value="1"/>
</dbReference>